<evidence type="ECO:0000256" key="1">
    <source>
        <dbReference type="ARBA" id="ARBA00004141"/>
    </source>
</evidence>
<keyword evidence="3 7" id="KW-1133">Transmembrane helix</keyword>
<evidence type="ECO:0000313" key="10">
    <source>
        <dbReference type="Proteomes" id="UP000193144"/>
    </source>
</evidence>
<evidence type="ECO:0000256" key="4">
    <source>
        <dbReference type="ARBA" id="ARBA00023136"/>
    </source>
</evidence>
<feature type="transmembrane region" description="Helical" evidence="7">
    <location>
        <begin position="100"/>
        <end position="124"/>
    </location>
</feature>
<feature type="transmembrane region" description="Helical" evidence="7">
    <location>
        <begin position="23"/>
        <end position="45"/>
    </location>
</feature>
<keyword evidence="10" id="KW-1185">Reference proteome</keyword>
<evidence type="ECO:0000256" key="5">
    <source>
        <dbReference type="ARBA" id="ARBA00038359"/>
    </source>
</evidence>
<proteinExistence type="inferred from homology"/>
<comment type="caution">
    <text evidence="9">The sequence shown here is derived from an EMBL/GenBank/DDBJ whole genome shotgun (WGS) entry which is preliminary data.</text>
</comment>
<name>A0A1Y1YSF6_9PLEO</name>
<protein>
    <recommendedName>
        <fullName evidence="8">Rhodopsin domain-containing protein</fullName>
    </recommendedName>
</protein>
<comment type="similarity">
    <text evidence="5">Belongs to the SAT4 family.</text>
</comment>
<feature type="compositionally biased region" description="Low complexity" evidence="6">
    <location>
        <begin position="292"/>
        <end position="310"/>
    </location>
</feature>
<dbReference type="EMBL" id="MCFA01000176">
    <property type="protein sequence ID" value="ORY00952.1"/>
    <property type="molecule type" value="Genomic_DNA"/>
</dbReference>
<evidence type="ECO:0000256" key="2">
    <source>
        <dbReference type="ARBA" id="ARBA00022692"/>
    </source>
</evidence>
<evidence type="ECO:0000259" key="8">
    <source>
        <dbReference type="Pfam" id="PF20684"/>
    </source>
</evidence>
<keyword evidence="4 7" id="KW-0472">Membrane</keyword>
<dbReference type="InterPro" id="IPR052337">
    <property type="entry name" value="SAT4-like"/>
</dbReference>
<dbReference type="InterPro" id="IPR049326">
    <property type="entry name" value="Rhodopsin_dom_fungi"/>
</dbReference>
<comment type="subcellular location">
    <subcellularLocation>
        <location evidence="1">Membrane</location>
        <topology evidence="1">Multi-pass membrane protein</topology>
    </subcellularLocation>
</comment>
<organism evidence="9 10">
    <name type="scientific">Clohesyomyces aquaticus</name>
    <dbReference type="NCBI Taxonomy" id="1231657"/>
    <lineage>
        <taxon>Eukaryota</taxon>
        <taxon>Fungi</taxon>
        <taxon>Dikarya</taxon>
        <taxon>Ascomycota</taxon>
        <taxon>Pezizomycotina</taxon>
        <taxon>Dothideomycetes</taxon>
        <taxon>Pleosporomycetidae</taxon>
        <taxon>Pleosporales</taxon>
        <taxon>Lindgomycetaceae</taxon>
        <taxon>Clohesyomyces</taxon>
    </lineage>
</organism>
<feature type="transmembrane region" description="Helical" evidence="7">
    <location>
        <begin position="136"/>
        <end position="157"/>
    </location>
</feature>
<reference evidence="9 10" key="1">
    <citation type="submission" date="2016-07" db="EMBL/GenBank/DDBJ databases">
        <title>Pervasive Adenine N6-methylation of Active Genes in Fungi.</title>
        <authorList>
            <consortium name="DOE Joint Genome Institute"/>
            <person name="Mondo S.J."/>
            <person name="Dannebaum R.O."/>
            <person name="Kuo R.C."/>
            <person name="Labutti K."/>
            <person name="Haridas S."/>
            <person name="Kuo A."/>
            <person name="Salamov A."/>
            <person name="Ahrendt S.R."/>
            <person name="Lipzen A."/>
            <person name="Sullivan W."/>
            <person name="Andreopoulos W.B."/>
            <person name="Clum A."/>
            <person name="Lindquist E."/>
            <person name="Daum C."/>
            <person name="Ramamoorthy G.K."/>
            <person name="Gryganskyi A."/>
            <person name="Culley D."/>
            <person name="Magnuson J.K."/>
            <person name="James T.Y."/>
            <person name="O'Malley M.A."/>
            <person name="Stajich J.E."/>
            <person name="Spatafora J.W."/>
            <person name="Visel A."/>
            <person name="Grigoriev I.V."/>
        </authorList>
    </citation>
    <scope>NUCLEOTIDE SEQUENCE [LARGE SCALE GENOMIC DNA]</scope>
    <source>
        <strain evidence="9 10">CBS 115471</strain>
    </source>
</reference>
<dbReference type="GO" id="GO:0016020">
    <property type="term" value="C:membrane"/>
    <property type="evidence" value="ECO:0007669"/>
    <property type="project" value="UniProtKB-SubCell"/>
</dbReference>
<feature type="transmembrane region" description="Helical" evidence="7">
    <location>
        <begin position="57"/>
        <end position="80"/>
    </location>
</feature>
<feature type="transmembrane region" description="Helical" evidence="7">
    <location>
        <begin position="177"/>
        <end position="197"/>
    </location>
</feature>
<evidence type="ECO:0000256" key="6">
    <source>
        <dbReference type="SAM" id="MobiDB-lite"/>
    </source>
</evidence>
<accession>A0A1Y1YSF6</accession>
<dbReference type="OrthoDB" id="444631at2759"/>
<sequence>MLHPSDQDIAYWQTHRGEDRRSWFLGLNVAFLGLAYAAVGLRLVSRLKIGTKVGLDDWLICVAALLLTGHASCLFAAVVFGMGRHAIMIQNPKGFALASIVAQTFYNICTPTIKLSILALYSRIFHRTQTWFTPTLYVTALFVLLTTFPQCFTYIFKCVPISSLWEDPRPRAKVYCINFQAVIVSFGIINILTDWWILALPIPVVMNLQMERRTKWSVCALFLLGGFVCGVSIIRLLYARDVETMDPSWDYTPISLISTIECSAGILAACMPTWRPLFKFLRHGITAYFSSSSAGASSRDRSNANANATSIPGSEVNYGNTSTVSKGWRERSRSRSQSKARKSTGGLKTKINHQGMGTGMFAAGGAGSVTGPQRSETSMSGSSKEQIIQDGDEHAGIELDIKSPSVQTVSRSGSAMGLRDERVSYEAVVGFGRDERHSMTQQQRVKHERDRESRLLGRIKSKKEGRSFYGGVAYGGRGVSVGSGGRDPSLERPASNRIMVTKTIAYSGSVPGTI</sequence>
<feature type="region of interest" description="Disordered" evidence="6">
    <location>
        <begin position="292"/>
        <end position="355"/>
    </location>
</feature>
<feature type="transmembrane region" description="Helical" evidence="7">
    <location>
        <begin position="218"/>
        <end position="239"/>
    </location>
</feature>
<evidence type="ECO:0000313" key="9">
    <source>
        <dbReference type="EMBL" id="ORY00952.1"/>
    </source>
</evidence>
<evidence type="ECO:0000256" key="7">
    <source>
        <dbReference type="SAM" id="Phobius"/>
    </source>
</evidence>
<feature type="domain" description="Rhodopsin" evidence="8">
    <location>
        <begin position="41"/>
        <end position="279"/>
    </location>
</feature>
<dbReference type="Proteomes" id="UP000193144">
    <property type="component" value="Unassembled WGS sequence"/>
</dbReference>
<dbReference type="PANTHER" id="PTHR33048">
    <property type="entry name" value="PTH11-LIKE INTEGRAL MEMBRANE PROTEIN (AFU_ORTHOLOGUE AFUA_5G11245)"/>
    <property type="match status" value="1"/>
</dbReference>
<keyword evidence="2 7" id="KW-0812">Transmembrane</keyword>
<dbReference type="Pfam" id="PF20684">
    <property type="entry name" value="Fung_rhodopsin"/>
    <property type="match status" value="1"/>
</dbReference>
<dbReference type="AlphaFoldDB" id="A0A1Y1YSF6"/>
<evidence type="ECO:0000256" key="3">
    <source>
        <dbReference type="ARBA" id="ARBA00022989"/>
    </source>
</evidence>
<dbReference type="PANTHER" id="PTHR33048:SF47">
    <property type="entry name" value="INTEGRAL MEMBRANE PROTEIN-RELATED"/>
    <property type="match status" value="1"/>
</dbReference>
<gene>
    <name evidence="9" type="ORF">BCR34DRAFT_101650</name>
</gene>